<dbReference type="AlphaFoldDB" id="Q7X343"/>
<dbReference type="InterPro" id="IPR051473">
    <property type="entry name" value="P2Ox-like"/>
</dbReference>
<organism evidence="7">
    <name type="scientific">uncultured Acidobacteriota bacterium</name>
    <dbReference type="NCBI Taxonomy" id="171953"/>
    <lineage>
        <taxon>Bacteria</taxon>
        <taxon>Pseudomonadati</taxon>
        <taxon>Acidobacteriota</taxon>
        <taxon>environmental samples</taxon>
    </lineage>
</organism>
<dbReference type="GO" id="GO:0016614">
    <property type="term" value="F:oxidoreductase activity, acting on CH-OH group of donors"/>
    <property type="evidence" value="ECO:0007669"/>
    <property type="project" value="InterPro"/>
</dbReference>
<evidence type="ECO:0000313" key="7">
    <source>
        <dbReference type="EMBL" id="AAP58521.1"/>
    </source>
</evidence>
<dbReference type="EMBL" id="AY281353">
    <property type="protein sequence ID" value="AAP58521.1"/>
    <property type="molecule type" value="Genomic_DNA"/>
</dbReference>
<proteinExistence type="inferred from homology"/>
<comment type="cofactor">
    <cofactor evidence="1">
        <name>FAD</name>
        <dbReference type="ChEBI" id="CHEBI:57692"/>
    </cofactor>
</comment>
<comment type="similarity">
    <text evidence="2">Belongs to the GMC oxidoreductase family.</text>
</comment>
<dbReference type="InterPro" id="IPR007867">
    <property type="entry name" value="GMC_OxRtase_C"/>
</dbReference>
<evidence type="ECO:0000256" key="3">
    <source>
        <dbReference type="ARBA" id="ARBA00022630"/>
    </source>
</evidence>
<reference evidence="7" key="1">
    <citation type="journal article" date="2003" name="Mol. Microbiol.">
        <title>Acidobacteria form a coherent but highly diverse group within the bacterial domain: evidence from environmental genomics.</title>
        <authorList>
            <person name="Quaiser A."/>
            <person name="Ochsenreiter T."/>
            <person name="Lanz C."/>
            <person name="Schuster S.C."/>
            <person name="Treusch A.H."/>
            <person name="Eck J."/>
            <person name="Schleper C."/>
        </authorList>
    </citation>
    <scope>NUCLEOTIDE SEQUENCE</scope>
</reference>
<evidence type="ECO:0000256" key="2">
    <source>
        <dbReference type="ARBA" id="ARBA00010790"/>
    </source>
</evidence>
<evidence type="ECO:0000256" key="5">
    <source>
        <dbReference type="ARBA" id="ARBA00023002"/>
    </source>
</evidence>
<evidence type="ECO:0000259" key="6">
    <source>
        <dbReference type="Pfam" id="PF05199"/>
    </source>
</evidence>
<keyword evidence="5" id="KW-0560">Oxidoreductase</keyword>
<dbReference type="InterPro" id="IPR036188">
    <property type="entry name" value="FAD/NAD-bd_sf"/>
</dbReference>
<evidence type="ECO:0000256" key="4">
    <source>
        <dbReference type="ARBA" id="ARBA00022827"/>
    </source>
</evidence>
<dbReference type="Pfam" id="PF05199">
    <property type="entry name" value="GMC_oxred_C"/>
    <property type="match status" value="1"/>
</dbReference>
<dbReference type="SUPFAM" id="SSF51905">
    <property type="entry name" value="FAD/NAD(P)-binding domain"/>
    <property type="match status" value="1"/>
</dbReference>
<dbReference type="PANTHER" id="PTHR42784">
    <property type="entry name" value="PYRANOSE 2-OXIDASE"/>
    <property type="match status" value="1"/>
</dbReference>
<name>Q7X343_9BACT</name>
<keyword evidence="3" id="KW-0285">Flavoprotein</keyword>
<evidence type="ECO:0000256" key="1">
    <source>
        <dbReference type="ARBA" id="ARBA00001974"/>
    </source>
</evidence>
<protein>
    <submittedName>
        <fullName evidence="7">Putative oxidoreductase</fullName>
    </submittedName>
</protein>
<dbReference type="Gene3D" id="3.50.50.60">
    <property type="entry name" value="FAD/NAD(P)-binding domain"/>
    <property type="match status" value="2"/>
</dbReference>
<sequence length="530" mass="58535">MPTFECDVCIIGGGISAALLAQKLAELRPGTSTIVVEAGDRLFDTKRRLQDRLRSLAYGENPWPGDYIEDQSAAGVISRSMAVGGSALHWGGVTNRFSEEDLRLRSMYGLAVDWPIEWAELERYYCEAERRIGVGGEPGPLPEDNRSEPYPMAPMPLSWNLRQLKTWADKSGIPFWATPQAKNTVPYDGRSECRRCNTCEICPTGARYSPDETLRRLLAAKAIALHDRTLVRRLVPDEGGGRTPRIVAAQASHRDRPSDPVEYRARLFVVASGYCWSPHLLLLSASSRFPNGLANSSGHVGRYMNGHAFVGAQVELDAEIYPGMNDQHSLVSRQFFRCASNQPYVRHDFRIWESSVGREPRLKNDDGRVLMGDALLADWRARTKRGTARVRAYYDVHPSAESVLTLDASSKNHFGDALPKIAHKLDAATEARIPATKQHILAQFNRLARENNARILSTSESNYLDHPAGGCRMGTDASTSVCDSFGRTHDHQNLFVVGAPTLPTGGCTNGTLTFAAVTLRSATEVARSIR</sequence>
<keyword evidence="4" id="KW-0274">FAD</keyword>
<feature type="domain" description="Glucose-methanol-choline oxidoreductase C-terminal" evidence="6">
    <location>
        <begin position="428"/>
        <end position="517"/>
    </location>
</feature>
<dbReference type="PANTHER" id="PTHR42784:SF1">
    <property type="entry name" value="PYRANOSE 2-OXIDASE"/>
    <property type="match status" value="1"/>
</dbReference>
<accession>Q7X343</accession>